<feature type="compositionally biased region" description="Acidic residues" evidence="4">
    <location>
        <begin position="363"/>
        <end position="377"/>
    </location>
</feature>
<dbReference type="PANTHER" id="PTHR30146">
    <property type="entry name" value="LACI-RELATED TRANSCRIPTIONAL REPRESSOR"/>
    <property type="match status" value="1"/>
</dbReference>
<evidence type="ECO:0000256" key="3">
    <source>
        <dbReference type="ARBA" id="ARBA00023163"/>
    </source>
</evidence>
<evidence type="ECO:0000313" key="7">
    <source>
        <dbReference type="Proteomes" id="UP000280344"/>
    </source>
</evidence>
<keyword evidence="1" id="KW-0805">Transcription regulation</keyword>
<dbReference type="InterPro" id="IPR046335">
    <property type="entry name" value="LacI/GalR-like_sensor"/>
</dbReference>
<dbReference type="CDD" id="cd01392">
    <property type="entry name" value="HTH_LacI"/>
    <property type="match status" value="1"/>
</dbReference>
<keyword evidence="2" id="KW-0238">DNA-binding</keyword>
<dbReference type="SUPFAM" id="SSF53822">
    <property type="entry name" value="Periplasmic binding protein-like I"/>
    <property type="match status" value="1"/>
</dbReference>
<keyword evidence="7" id="KW-1185">Reference proteome</keyword>
<dbReference type="GO" id="GO:0000976">
    <property type="term" value="F:transcription cis-regulatory region binding"/>
    <property type="evidence" value="ECO:0007669"/>
    <property type="project" value="TreeGrafter"/>
</dbReference>
<dbReference type="Gene3D" id="3.40.50.2300">
    <property type="match status" value="2"/>
</dbReference>
<dbReference type="Proteomes" id="UP000280344">
    <property type="component" value="Chromosome"/>
</dbReference>
<dbReference type="EMBL" id="CP034593">
    <property type="protein sequence ID" value="AZQ77913.1"/>
    <property type="molecule type" value="Genomic_DNA"/>
</dbReference>
<dbReference type="InterPro" id="IPR000843">
    <property type="entry name" value="HTH_LacI"/>
</dbReference>
<evidence type="ECO:0000259" key="5">
    <source>
        <dbReference type="PROSITE" id="PS50932"/>
    </source>
</evidence>
<evidence type="ECO:0000256" key="2">
    <source>
        <dbReference type="ARBA" id="ARBA00023125"/>
    </source>
</evidence>
<dbReference type="CDD" id="cd06267">
    <property type="entry name" value="PBP1_LacI_sugar_binding-like"/>
    <property type="match status" value="1"/>
</dbReference>
<accession>A0A3Q9G5I8</accession>
<dbReference type="SMART" id="SM00354">
    <property type="entry name" value="HTH_LACI"/>
    <property type="match status" value="1"/>
</dbReference>
<evidence type="ECO:0000256" key="1">
    <source>
        <dbReference type="ARBA" id="ARBA00023015"/>
    </source>
</evidence>
<dbReference type="OrthoDB" id="37081at2"/>
<feature type="region of interest" description="Disordered" evidence="4">
    <location>
        <begin position="12"/>
        <end position="39"/>
    </location>
</feature>
<feature type="compositionally biased region" description="Basic and acidic residues" evidence="4">
    <location>
        <begin position="12"/>
        <end position="27"/>
    </location>
</feature>
<dbReference type="Gene3D" id="1.10.260.40">
    <property type="entry name" value="lambda repressor-like DNA-binding domains"/>
    <property type="match status" value="1"/>
</dbReference>
<dbReference type="InterPro" id="IPR028082">
    <property type="entry name" value="Peripla_BP_I"/>
</dbReference>
<evidence type="ECO:0000256" key="4">
    <source>
        <dbReference type="SAM" id="MobiDB-lite"/>
    </source>
</evidence>
<dbReference type="Pfam" id="PF13377">
    <property type="entry name" value="Peripla_BP_3"/>
    <property type="match status" value="1"/>
</dbReference>
<dbReference type="InterPro" id="IPR010982">
    <property type="entry name" value="Lambda_DNA-bd_dom_sf"/>
</dbReference>
<feature type="region of interest" description="Disordered" evidence="4">
    <location>
        <begin position="354"/>
        <end position="377"/>
    </location>
</feature>
<dbReference type="AlphaFoldDB" id="A0A3Q9G5I8"/>
<dbReference type="PANTHER" id="PTHR30146:SF109">
    <property type="entry name" value="HTH-TYPE TRANSCRIPTIONAL REGULATOR GALS"/>
    <property type="match status" value="1"/>
</dbReference>
<sequence length="377" mass="41268">MFQSGSFGEISKKIRDKMETSQPRRSDVSTSKNATPTRADVAKLARTSLATVSYVVNDGPKFVAEKTRKRVLDAIETLGYRPDPIALSLRGASSNSIGMMVPNFRGPFFADLVAEVEQRAAAQGKVVIFGSTRYIHSTEQELIRTFADHRVEAVLSIGPTKELQPADRFNGAINIFRISDDDRAMSTVEIAQRAAIREAAQHLLGHGRKRIAAIFGPTAHGVFKVRYRGWRDAMSYTTEQSKELVRRADYSYRGGHDAALELFSQKHRPDGLLVSNDTQAIGALSALNTMGLRIPEDVAVISIDSTEISPFLSPPLSSVAQPADLLAEAALELINTPDADPGTHITVPHRLNTRESCGCTSEPPDEVTEEEPLERAK</sequence>
<reference evidence="6 7" key="1">
    <citation type="submission" date="2018-12" db="EMBL/GenBank/DDBJ databases">
        <title>Complete genome sequence of Flaviflexus sp. H23T48.</title>
        <authorList>
            <person name="Bae J.-W."/>
            <person name="Lee J.-Y."/>
        </authorList>
    </citation>
    <scope>NUCLEOTIDE SEQUENCE [LARGE SCALE GENOMIC DNA]</scope>
    <source>
        <strain evidence="6 7">H23T48</strain>
    </source>
</reference>
<gene>
    <name evidence="6" type="ORF">EJ997_11770</name>
</gene>
<protein>
    <submittedName>
        <fullName evidence="6">LacI family transcriptional regulator</fullName>
    </submittedName>
</protein>
<dbReference type="Pfam" id="PF00356">
    <property type="entry name" value="LacI"/>
    <property type="match status" value="1"/>
</dbReference>
<organism evidence="6 7">
    <name type="scientific">Flaviflexus ciconiae</name>
    <dbReference type="NCBI Taxonomy" id="2496867"/>
    <lineage>
        <taxon>Bacteria</taxon>
        <taxon>Bacillati</taxon>
        <taxon>Actinomycetota</taxon>
        <taxon>Actinomycetes</taxon>
        <taxon>Actinomycetales</taxon>
        <taxon>Actinomycetaceae</taxon>
        <taxon>Flaviflexus</taxon>
    </lineage>
</organism>
<name>A0A3Q9G5I8_9ACTO</name>
<evidence type="ECO:0000313" key="6">
    <source>
        <dbReference type="EMBL" id="AZQ77913.1"/>
    </source>
</evidence>
<dbReference type="GO" id="GO:0003700">
    <property type="term" value="F:DNA-binding transcription factor activity"/>
    <property type="evidence" value="ECO:0007669"/>
    <property type="project" value="TreeGrafter"/>
</dbReference>
<dbReference type="PROSITE" id="PS50932">
    <property type="entry name" value="HTH_LACI_2"/>
    <property type="match status" value="1"/>
</dbReference>
<proteinExistence type="predicted"/>
<feature type="domain" description="HTH lacI-type" evidence="5">
    <location>
        <begin position="36"/>
        <end position="91"/>
    </location>
</feature>
<dbReference type="KEGG" id="flh:EJ997_11770"/>
<dbReference type="SUPFAM" id="SSF47413">
    <property type="entry name" value="lambda repressor-like DNA-binding domains"/>
    <property type="match status" value="1"/>
</dbReference>
<keyword evidence="3" id="KW-0804">Transcription</keyword>